<dbReference type="EMBL" id="CR555307">
    <property type="protein sequence ID" value="CAI10261.1"/>
    <property type="molecule type" value="Genomic_DNA"/>
</dbReference>
<dbReference type="Pfam" id="PF14284">
    <property type="entry name" value="PcfJ"/>
    <property type="match status" value="1"/>
</dbReference>
<keyword evidence="2" id="KW-1185">Reference proteome</keyword>
<gene>
    <name evidence="1" type="ORF">p1B13</name>
</gene>
<geneLocation type="plasmid" evidence="2">
    <name>pAzo1</name>
</geneLocation>
<evidence type="ECO:0000313" key="1">
    <source>
        <dbReference type="EMBL" id="CAI10261.1"/>
    </source>
</evidence>
<dbReference type="RefSeq" id="WP_011254915.1">
    <property type="nucleotide sequence ID" value="NC_006823.1"/>
</dbReference>
<sequence>MAGPSQLLWGVALFLVFDLTEILVSIGFSEVAGHISYVQFQPHMEIEMKKLQAVRRTLSGASVEPILAALGEFVDVEELFHIASRHDGYRDGGCIAGQAVSSAVQDLFFGGRGGVYNDVDCFAPAAGHHFESTEVRSRVKTVQMADVVGEVDYEQINARVVPRYRVLSSSRMDKLNLVQIDEYARNKPIELTASILRSFDFNCVQVGIDLVERKLVWTPAFERFLATRQIEVESTHTPAHTAIRLAKKLGELENVYVDQDRVFRTLAGAIMRLKVAEAHTERGKGQKDEMIASLATLGASDPRSAMGTLYGQRRFGKLLAQKARDNESTLSPYFSLCEEGQSGGVFSLEPKRLPDESFLRLASRRHVAEYARLAAVFLRPHKPEVKARAAALLRVDPVSLEPITGHIHIWPAHPSSSVIEMAHEKVSVKEMDRFLAVCDRHRGLMSRVQMRNSLAEQVGVVQVVQKLASEHGQWVYGLIEARADVYGHPFDGLEAYLTEQIGLAREDMLKPLIHRRLRQSVYDGVAVKELVTRAECFQEGEDLHHCIGGYAGALSYGKTVLLSLRSSEKLTSMWSSAEISLDDLARPVIRQHYGPCNSPACEAHQAVLKQVVDDLVVGELVARTRWLQRLSWLGYRVAPLVLRGRSFKRKAAAVVARFRPKPKPKFDPDVIQW</sequence>
<keyword evidence="1" id="KW-0614">Plasmid</keyword>
<reference evidence="1 2" key="1">
    <citation type="journal article" date="2005" name="Arch. Microbiol.">
        <title>The genome sequence of an anaerobic aromatic-degrading denitrifying bacterium, strain EbN1.</title>
        <authorList>
            <person name="Rabus R."/>
            <person name="Kube M."/>
            <person name="Heider J."/>
            <person name="Beck A."/>
            <person name="Heitmann K."/>
            <person name="Widdel F."/>
            <person name="Reinhardt R."/>
        </authorList>
    </citation>
    <scope>NUCLEOTIDE SEQUENCE [LARGE SCALE GENOMIC DNA]</scope>
    <source>
        <strain evidence="1 2">EbN1</strain>
        <plasmid evidence="2">Plasmid pAzo1</plasmid>
    </source>
</reference>
<evidence type="ECO:0000313" key="2">
    <source>
        <dbReference type="Proteomes" id="UP000006552"/>
    </source>
</evidence>
<dbReference type="InterPro" id="IPR025586">
    <property type="entry name" value="PcfJ"/>
</dbReference>
<accession>Q5NXF3</accession>
<proteinExistence type="predicted"/>
<name>Q5NXF3_AROAE</name>
<organism evidence="1 2">
    <name type="scientific">Aromatoleum aromaticum (strain DSM 19018 / LMG 30748 / EbN1)</name>
    <name type="common">Azoarcus sp. (strain EbN1)</name>
    <dbReference type="NCBI Taxonomy" id="76114"/>
    <lineage>
        <taxon>Bacteria</taxon>
        <taxon>Pseudomonadati</taxon>
        <taxon>Pseudomonadota</taxon>
        <taxon>Betaproteobacteria</taxon>
        <taxon>Rhodocyclales</taxon>
        <taxon>Rhodocyclaceae</taxon>
        <taxon>Aromatoleum</taxon>
    </lineage>
</organism>
<protein>
    <submittedName>
        <fullName evidence="1">Uncharacterized protein</fullName>
    </submittedName>
</protein>
<dbReference type="AlphaFoldDB" id="Q5NXF3"/>
<dbReference type="OrthoDB" id="7929743at2"/>
<dbReference type="KEGG" id="eba:p1B13"/>
<dbReference type="Proteomes" id="UP000006552">
    <property type="component" value="Plasmid 1"/>
</dbReference>
<dbReference type="HOGENOM" id="CLU_408075_0_0_4"/>